<proteinExistence type="predicted"/>
<accession>A0A562VMN3</accession>
<evidence type="ECO:0000313" key="8">
    <source>
        <dbReference type="Proteomes" id="UP000319449"/>
    </source>
</evidence>
<evidence type="ECO:0000256" key="1">
    <source>
        <dbReference type="ARBA" id="ARBA00004651"/>
    </source>
</evidence>
<name>A0A562VMN3_9BACT</name>
<reference evidence="7 8" key="1">
    <citation type="submission" date="2019-07" db="EMBL/GenBank/DDBJ databases">
        <title>Genomic Encyclopedia of Archaeal and Bacterial Type Strains, Phase II (KMG-II): from individual species to whole genera.</title>
        <authorList>
            <person name="Goeker M."/>
        </authorList>
    </citation>
    <scope>NUCLEOTIDE SEQUENCE [LARGE SCALE GENOMIC DNA]</scope>
    <source>
        <strain evidence="7 8">ATCC BAA-1139</strain>
    </source>
</reference>
<dbReference type="Proteomes" id="UP000319449">
    <property type="component" value="Unassembled WGS sequence"/>
</dbReference>
<dbReference type="AlphaFoldDB" id="A0A562VMN3"/>
<dbReference type="RefSeq" id="WP_145022752.1">
    <property type="nucleotide sequence ID" value="NZ_VLLN01000012.1"/>
</dbReference>
<keyword evidence="2" id="KW-1003">Cell membrane</keyword>
<sequence>MGIESHDNTTHIIGYGKLTTVWLVLLALTALTVWVSRQELGIGHVWGSLAIASAKAGLVIAFFMHMRYEGRLLRWLLFVALLTLAIFIGFTFFDVLYR</sequence>
<dbReference type="NCBIfam" id="TIGR02229">
    <property type="entry name" value="caa3_sub_IV"/>
    <property type="match status" value="1"/>
</dbReference>
<feature type="transmembrane region" description="Helical" evidence="6">
    <location>
        <begin position="12"/>
        <end position="35"/>
    </location>
</feature>
<keyword evidence="4 6" id="KW-1133">Transmembrane helix</keyword>
<organism evidence="7 8">
    <name type="scientific">Geobacter argillaceus</name>
    <dbReference type="NCBI Taxonomy" id="345631"/>
    <lineage>
        <taxon>Bacteria</taxon>
        <taxon>Pseudomonadati</taxon>
        <taxon>Thermodesulfobacteriota</taxon>
        <taxon>Desulfuromonadia</taxon>
        <taxon>Geobacterales</taxon>
        <taxon>Geobacteraceae</taxon>
        <taxon>Geobacter</taxon>
    </lineage>
</organism>
<evidence type="ECO:0000256" key="2">
    <source>
        <dbReference type="ARBA" id="ARBA00022475"/>
    </source>
</evidence>
<dbReference type="GO" id="GO:0005886">
    <property type="term" value="C:plasma membrane"/>
    <property type="evidence" value="ECO:0007669"/>
    <property type="project" value="UniProtKB-SubCell"/>
</dbReference>
<evidence type="ECO:0000256" key="6">
    <source>
        <dbReference type="SAM" id="Phobius"/>
    </source>
</evidence>
<evidence type="ECO:0000256" key="4">
    <source>
        <dbReference type="ARBA" id="ARBA00022989"/>
    </source>
</evidence>
<dbReference type="OrthoDB" id="1495022at2"/>
<dbReference type="InterPro" id="IPR005171">
    <property type="entry name" value="Cyt_c_oxidase_su4_prok"/>
</dbReference>
<dbReference type="Pfam" id="PF03626">
    <property type="entry name" value="COX4_pro"/>
    <property type="match status" value="1"/>
</dbReference>
<comment type="caution">
    <text evidence="7">The sequence shown here is derived from an EMBL/GenBank/DDBJ whole genome shotgun (WGS) entry which is preliminary data.</text>
</comment>
<gene>
    <name evidence="7" type="ORF">JN12_02250</name>
</gene>
<protein>
    <submittedName>
        <fullName evidence="7">Cytochrome c oxidase subunit 4</fullName>
    </submittedName>
</protein>
<keyword evidence="8" id="KW-1185">Reference proteome</keyword>
<comment type="subcellular location">
    <subcellularLocation>
        <location evidence="1">Cell membrane</location>
        <topology evidence="1">Multi-pass membrane protein</topology>
    </subcellularLocation>
</comment>
<feature type="transmembrane region" description="Helical" evidence="6">
    <location>
        <begin position="75"/>
        <end position="97"/>
    </location>
</feature>
<evidence type="ECO:0000256" key="5">
    <source>
        <dbReference type="ARBA" id="ARBA00023136"/>
    </source>
</evidence>
<dbReference type="EMBL" id="VLLN01000012">
    <property type="protein sequence ID" value="TWJ19031.1"/>
    <property type="molecule type" value="Genomic_DNA"/>
</dbReference>
<dbReference type="InterPro" id="IPR011743">
    <property type="entry name" value="Caa3_sub_IV"/>
</dbReference>
<keyword evidence="3 6" id="KW-0812">Transmembrane</keyword>
<keyword evidence="5 6" id="KW-0472">Membrane</keyword>
<feature type="transmembrane region" description="Helical" evidence="6">
    <location>
        <begin position="41"/>
        <end position="63"/>
    </location>
</feature>
<evidence type="ECO:0000313" key="7">
    <source>
        <dbReference type="EMBL" id="TWJ19031.1"/>
    </source>
</evidence>
<evidence type="ECO:0000256" key="3">
    <source>
        <dbReference type="ARBA" id="ARBA00022692"/>
    </source>
</evidence>